<evidence type="ECO:0000313" key="1">
    <source>
        <dbReference type="EMBL" id="KAL1132720.1"/>
    </source>
</evidence>
<dbReference type="Proteomes" id="UP001558652">
    <property type="component" value="Unassembled WGS sequence"/>
</dbReference>
<organism evidence="1 2">
    <name type="scientific">Ranatra chinensis</name>
    <dbReference type="NCBI Taxonomy" id="642074"/>
    <lineage>
        <taxon>Eukaryota</taxon>
        <taxon>Metazoa</taxon>
        <taxon>Ecdysozoa</taxon>
        <taxon>Arthropoda</taxon>
        <taxon>Hexapoda</taxon>
        <taxon>Insecta</taxon>
        <taxon>Pterygota</taxon>
        <taxon>Neoptera</taxon>
        <taxon>Paraneoptera</taxon>
        <taxon>Hemiptera</taxon>
        <taxon>Heteroptera</taxon>
        <taxon>Panheteroptera</taxon>
        <taxon>Nepomorpha</taxon>
        <taxon>Nepidae</taxon>
        <taxon>Ranatrinae</taxon>
        <taxon>Ranatra</taxon>
    </lineage>
</organism>
<evidence type="ECO:0000313" key="2">
    <source>
        <dbReference type="Proteomes" id="UP001558652"/>
    </source>
</evidence>
<protein>
    <submittedName>
        <fullName evidence="1">Uncharacterized protein</fullName>
    </submittedName>
</protein>
<dbReference type="EMBL" id="JBFDAA010000005">
    <property type="protein sequence ID" value="KAL1132720.1"/>
    <property type="molecule type" value="Genomic_DNA"/>
</dbReference>
<proteinExistence type="predicted"/>
<comment type="caution">
    <text evidence="1">The sequence shown here is derived from an EMBL/GenBank/DDBJ whole genome shotgun (WGS) entry which is preliminary data.</text>
</comment>
<dbReference type="Pfam" id="PF14945">
    <property type="entry name" value="LLC1"/>
    <property type="match status" value="1"/>
</dbReference>
<dbReference type="InterPro" id="IPR020339">
    <property type="entry name" value="C20orf85-like"/>
</dbReference>
<keyword evidence="2" id="KW-1185">Reference proteome</keyword>
<accession>A0ABD0YN84</accession>
<sequence length="219" mass="24760">MWSMRRNICIKNSKQETTERGTSTFAFLPVSDRSLMRNVFESEEIVEKLPQLLFLAGEAGEEGVEAKGAAPPRPLTVMDCPALTHSSVLAKTFCCIIACRGATGWGSPLSQAYPGWLKEDMEVVRLMVTAERMDTTSRGDHEANIFKELEKKLKELKSKRLYGPKAEEPPELIDPGYYPQTTNGEYGWLCYNPEFQLEDVGAYPNTRQYFRQLFGDSEN</sequence>
<reference evidence="1 2" key="1">
    <citation type="submission" date="2024-07" db="EMBL/GenBank/DDBJ databases">
        <title>Chromosome-level genome assembly of the water stick insect Ranatra chinensis (Heteroptera: Nepidae).</title>
        <authorList>
            <person name="Liu X."/>
        </authorList>
    </citation>
    <scope>NUCLEOTIDE SEQUENCE [LARGE SCALE GENOMIC DNA]</scope>
    <source>
        <strain evidence="1">Cailab_2021Rc</strain>
        <tissue evidence="1">Muscle</tissue>
    </source>
</reference>
<dbReference type="AlphaFoldDB" id="A0ABD0YN84"/>
<name>A0ABD0YN84_9HEMI</name>
<gene>
    <name evidence="1" type="ORF">AAG570_010672</name>
</gene>